<comment type="caution">
    <text evidence="1">The sequence shown here is derived from an EMBL/GenBank/DDBJ whole genome shotgun (WGS) entry which is preliminary data.</text>
</comment>
<sequence>MGKAIKIISETFDISGASPVTKTIQIDKDYDQISGIRLFTNKKTMSHYHVQISNRDEVLEDAAHHKTFEDLALIDTYYPLDIDNKDNELKLAFRPSESGELNVTVQFRVENSILCQRKQCRCKNESRY</sequence>
<dbReference type="EMBL" id="JAVDQD010000006">
    <property type="protein sequence ID" value="MDR6240966.1"/>
    <property type="molecule type" value="Genomic_DNA"/>
</dbReference>
<gene>
    <name evidence="1" type="ORF">HNQ88_004042</name>
</gene>
<accession>A0AAE3XN37</accession>
<proteinExistence type="predicted"/>
<dbReference type="Proteomes" id="UP001185092">
    <property type="component" value="Unassembled WGS sequence"/>
</dbReference>
<reference evidence="1" key="1">
    <citation type="submission" date="2023-07" db="EMBL/GenBank/DDBJ databases">
        <title>Genomic Encyclopedia of Type Strains, Phase IV (KMG-IV): sequencing the most valuable type-strain genomes for metagenomic binning, comparative biology and taxonomic classification.</title>
        <authorList>
            <person name="Goeker M."/>
        </authorList>
    </citation>
    <scope>NUCLEOTIDE SEQUENCE</scope>
    <source>
        <strain evidence="1">DSM 26174</strain>
    </source>
</reference>
<keyword evidence="2" id="KW-1185">Reference proteome</keyword>
<evidence type="ECO:0000313" key="2">
    <source>
        <dbReference type="Proteomes" id="UP001185092"/>
    </source>
</evidence>
<evidence type="ECO:0000313" key="1">
    <source>
        <dbReference type="EMBL" id="MDR6240966.1"/>
    </source>
</evidence>
<dbReference type="AlphaFoldDB" id="A0AAE3XN37"/>
<name>A0AAE3XN37_9BACT</name>
<dbReference type="RefSeq" id="WP_309941362.1">
    <property type="nucleotide sequence ID" value="NZ_AP025305.1"/>
</dbReference>
<protein>
    <submittedName>
        <fullName evidence="1">Uncharacterized protein</fullName>
    </submittedName>
</protein>
<organism evidence="1 2">
    <name type="scientific">Aureibacter tunicatorum</name>
    <dbReference type="NCBI Taxonomy" id="866807"/>
    <lineage>
        <taxon>Bacteria</taxon>
        <taxon>Pseudomonadati</taxon>
        <taxon>Bacteroidota</taxon>
        <taxon>Cytophagia</taxon>
        <taxon>Cytophagales</taxon>
        <taxon>Persicobacteraceae</taxon>
        <taxon>Aureibacter</taxon>
    </lineage>
</organism>